<organism evidence="1">
    <name type="scientific">marine sediment metagenome</name>
    <dbReference type="NCBI Taxonomy" id="412755"/>
    <lineage>
        <taxon>unclassified sequences</taxon>
        <taxon>metagenomes</taxon>
        <taxon>ecological metagenomes</taxon>
    </lineage>
</organism>
<comment type="caution">
    <text evidence="1">The sequence shown here is derived from an EMBL/GenBank/DDBJ whole genome shotgun (WGS) entry which is preliminary data.</text>
</comment>
<dbReference type="AlphaFoldDB" id="A0A0F9F663"/>
<accession>A0A0F9F663</accession>
<protein>
    <submittedName>
        <fullName evidence="1">Uncharacterized protein</fullName>
    </submittedName>
</protein>
<gene>
    <name evidence="1" type="ORF">LCGC14_2344270</name>
</gene>
<dbReference type="EMBL" id="LAZR01033984">
    <property type="protein sequence ID" value="KKL46567.1"/>
    <property type="molecule type" value="Genomic_DNA"/>
</dbReference>
<name>A0A0F9F663_9ZZZZ</name>
<sequence length="557" mass="64529">MIPRVYGKLLSYDEQIFRFVKVPESIAPPRVDVTTGPTPAWQAKREAAAKLATNEYHQTFTEYGDESMFGAFMKKIYPFWTYESQRLPWIAQSYMRRPTLGLNMNRYVDYTDGGYVRLPFTDLEINPFRGTVFMGGLRRLWVKDFPEYYDSFPFASGAMDYFSRFGFYPNTGIGIVLATFGTKVNGQKEYGEVLAPWVRTALNFGAATPGSPGRAVQWFRDRMFPDRFRSYLISQKAILAGEKGMDIFAKIELDIPLTAAEKQAWSEAERYISWNGLLMEQTGKIRFRPEERDEAYRMAEEVMAEILNVDVKLIQKIRRYYPVTGKSVFDLFSMTPAEMAKIYEMEEYMKWNSGLTTPLLPSEWRAQDTKRILYFSELDKIDQQANITGFAGFAEAHDFTTGEAIDPDIPISHDWLDRMLRSGKIDGNTFSSLSGELYAMSSAQKTAVSNQEVFKDVPKTLEERRIRREERGQGSSSYHPAQELIWLYHEVTPKFDSATGSYDWDTFFMQQSAILGAVPDHQKAEFEVNLMKSWTPSRKRRWNDYKTYMQPYYSVRL</sequence>
<feature type="non-terminal residue" evidence="1">
    <location>
        <position position="557"/>
    </location>
</feature>
<reference evidence="1" key="1">
    <citation type="journal article" date="2015" name="Nature">
        <title>Complex archaea that bridge the gap between prokaryotes and eukaryotes.</title>
        <authorList>
            <person name="Spang A."/>
            <person name="Saw J.H."/>
            <person name="Jorgensen S.L."/>
            <person name="Zaremba-Niedzwiedzka K."/>
            <person name="Martijn J."/>
            <person name="Lind A.E."/>
            <person name="van Eijk R."/>
            <person name="Schleper C."/>
            <person name="Guy L."/>
            <person name="Ettema T.J."/>
        </authorList>
    </citation>
    <scope>NUCLEOTIDE SEQUENCE</scope>
</reference>
<proteinExistence type="predicted"/>
<evidence type="ECO:0000313" key="1">
    <source>
        <dbReference type="EMBL" id="KKL46567.1"/>
    </source>
</evidence>
<feature type="non-terminal residue" evidence="1">
    <location>
        <position position="1"/>
    </location>
</feature>